<dbReference type="GO" id="GO:0016747">
    <property type="term" value="F:acyltransferase activity, transferring groups other than amino-acyl groups"/>
    <property type="evidence" value="ECO:0007669"/>
    <property type="project" value="InterPro"/>
</dbReference>
<evidence type="ECO:0000256" key="2">
    <source>
        <dbReference type="ARBA" id="ARBA00023315"/>
    </source>
</evidence>
<reference evidence="4" key="1">
    <citation type="submission" date="2019-08" db="EMBL/GenBank/DDBJ databases">
        <authorList>
            <person name="Kucharzyk K."/>
            <person name="Murdoch R.W."/>
            <person name="Higgins S."/>
            <person name="Loffler F."/>
        </authorList>
    </citation>
    <scope>NUCLEOTIDE SEQUENCE</scope>
</reference>
<organism evidence="4">
    <name type="scientific">bioreactor metagenome</name>
    <dbReference type="NCBI Taxonomy" id="1076179"/>
    <lineage>
        <taxon>unclassified sequences</taxon>
        <taxon>metagenomes</taxon>
        <taxon>ecological metagenomes</taxon>
    </lineage>
</organism>
<dbReference type="AlphaFoldDB" id="A0A645AHM1"/>
<keyword evidence="2 4" id="KW-0012">Acyltransferase</keyword>
<evidence type="ECO:0000259" key="3">
    <source>
        <dbReference type="PROSITE" id="PS51186"/>
    </source>
</evidence>
<feature type="domain" description="N-acetyltransferase" evidence="3">
    <location>
        <begin position="1"/>
        <end position="110"/>
    </location>
</feature>
<name>A0A645AHM1_9ZZZZ</name>
<sequence>MILGLIDNEIVSIAQISSPNRKRIAHNSELSISVKKACWNIGIGSAVMEELIKFGKEHGIIRNISLGVKASNYRAVKMYEKFGFKKIGVHKNYFNVNGDFDDEILMDLSL</sequence>
<dbReference type="EMBL" id="VSSQ01013898">
    <property type="protein sequence ID" value="MPM52517.1"/>
    <property type="molecule type" value="Genomic_DNA"/>
</dbReference>
<comment type="caution">
    <text evidence="4">The sequence shown here is derived from an EMBL/GenBank/DDBJ whole genome shotgun (WGS) entry which is preliminary data.</text>
</comment>
<dbReference type="PANTHER" id="PTHR43420:SF49">
    <property type="entry name" value="AMINO GROUP ACETYL TRANSFERASE"/>
    <property type="match status" value="1"/>
</dbReference>
<keyword evidence="1 4" id="KW-0808">Transferase</keyword>
<dbReference type="Pfam" id="PF00583">
    <property type="entry name" value="Acetyltransf_1"/>
    <property type="match status" value="1"/>
</dbReference>
<dbReference type="SUPFAM" id="SSF55729">
    <property type="entry name" value="Acyl-CoA N-acyltransferases (Nat)"/>
    <property type="match status" value="1"/>
</dbReference>
<protein>
    <submittedName>
        <fullName evidence="4">L-amino acid N-acetyltransferase AaaT</fullName>
        <ecNumber evidence="4">2.3.1.-</ecNumber>
    </submittedName>
</protein>
<accession>A0A645AHM1</accession>
<dbReference type="InterPro" id="IPR016181">
    <property type="entry name" value="Acyl_CoA_acyltransferase"/>
</dbReference>
<dbReference type="Gene3D" id="3.40.630.30">
    <property type="match status" value="1"/>
</dbReference>
<evidence type="ECO:0000256" key="1">
    <source>
        <dbReference type="ARBA" id="ARBA00022679"/>
    </source>
</evidence>
<dbReference type="PROSITE" id="PS51186">
    <property type="entry name" value="GNAT"/>
    <property type="match status" value="1"/>
</dbReference>
<gene>
    <name evidence="4" type="primary">aaaT_3</name>
    <name evidence="4" type="ORF">SDC9_99277</name>
</gene>
<dbReference type="PANTHER" id="PTHR43420">
    <property type="entry name" value="ACETYLTRANSFERASE"/>
    <property type="match status" value="1"/>
</dbReference>
<dbReference type="InterPro" id="IPR000182">
    <property type="entry name" value="GNAT_dom"/>
</dbReference>
<evidence type="ECO:0000313" key="4">
    <source>
        <dbReference type="EMBL" id="MPM52517.1"/>
    </source>
</evidence>
<dbReference type="EC" id="2.3.1.-" evidence="4"/>
<dbReference type="InterPro" id="IPR050680">
    <property type="entry name" value="YpeA/RimI_acetyltransf"/>
</dbReference>
<proteinExistence type="predicted"/>